<name>A0A1R1PQ22_ZANCU</name>
<organism evidence="2 3">
    <name type="scientific">Zancudomyces culisetae</name>
    <name type="common">Gut fungus</name>
    <name type="synonym">Smittium culisetae</name>
    <dbReference type="NCBI Taxonomy" id="1213189"/>
    <lineage>
        <taxon>Eukaryota</taxon>
        <taxon>Fungi</taxon>
        <taxon>Fungi incertae sedis</taxon>
        <taxon>Zoopagomycota</taxon>
        <taxon>Kickxellomycotina</taxon>
        <taxon>Harpellomycetes</taxon>
        <taxon>Harpellales</taxon>
        <taxon>Legeriomycetaceae</taxon>
        <taxon>Zancudomyces</taxon>
    </lineage>
</organism>
<accession>A0A1R1PQ22</accession>
<gene>
    <name evidence="2" type="ORF">AX774_g3465</name>
</gene>
<evidence type="ECO:0000313" key="2">
    <source>
        <dbReference type="EMBL" id="OMH83031.1"/>
    </source>
</evidence>
<dbReference type="Proteomes" id="UP000188320">
    <property type="component" value="Unassembled WGS sequence"/>
</dbReference>
<dbReference type="OrthoDB" id="10263222at2759"/>
<dbReference type="AlphaFoldDB" id="A0A1R1PQ22"/>
<dbReference type="EMBL" id="LSSK01000528">
    <property type="protein sequence ID" value="OMH83031.1"/>
    <property type="molecule type" value="Genomic_DNA"/>
</dbReference>
<sequence length="289" mass="32675">MIVVPLLLDPNLDLIVPLDSKKRPSFGAGSKMKIDAHTLELYKPFLTGTQRTQQTQQSRQKKRLRGFDTASETKQSSEGTFFTNTFISSLIERIVSMDNMGNSPLNKNTDFEFLYPASQKRDKGNNNSTVGCVYTCWLKYFLECNLSSLGSTQSQNISFDLDPEHLLEICLRKPNVFTRFILKTFCKFDPSLKEAISPFLHYQRKMFLDSLLSSKPNTSNQQMVDLPSLFSELEEYQSQLTTRIDSFNSISKYGSMSTHPLGILPNGQLSVLELPSSINLDESSSDSDN</sequence>
<feature type="region of interest" description="Disordered" evidence="1">
    <location>
        <begin position="50"/>
        <end position="76"/>
    </location>
</feature>
<reference evidence="3" key="1">
    <citation type="submission" date="2017-01" db="EMBL/GenBank/DDBJ databases">
        <authorList>
            <person name="Wang Y."/>
            <person name="White M."/>
            <person name="Kvist S."/>
            <person name="Moncalvo J.-M."/>
        </authorList>
    </citation>
    <scope>NUCLEOTIDE SEQUENCE [LARGE SCALE GENOMIC DNA]</scope>
    <source>
        <strain evidence="3">COL-18-3</strain>
    </source>
</reference>
<protein>
    <submittedName>
        <fullName evidence="2">Uncharacterized protein</fullName>
    </submittedName>
</protein>
<comment type="caution">
    <text evidence="2">The sequence shown here is derived from an EMBL/GenBank/DDBJ whole genome shotgun (WGS) entry which is preliminary data.</text>
</comment>
<proteinExistence type="predicted"/>
<evidence type="ECO:0000256" key="1">
    <source>
        <dbReference type="SAM" id="MobiDB-lite"/>
    </source>
</evidence>
<keyword evidence="3" id="KW-1185">Reference proteome</keyword>
<evidence type="ECO:0000313" key="3">
    <source>
        <dbReference type="Proteomes" id="UP000188320"/>
    </source>
</evidence>